<organism evidence="3 4">
    <name type="scientific">Colletotrichum sojae</name>
    <dbReference type="NCBI Taxonomy" id="2175907"/>
    <lineage>
        <taxon>Eukaryota</taxon>
        <taxon>Fungi</taxon>
        <taxon>Dikarya</taxon>
        <taxon>Ascomycota</taxon>
        <taxon>Pezizomycotina</taxon>
        <taxon>Sordariomycetes</taxon>
        <taxon>Hypocreomycetidae</taxon>
        <taxon>Glomerellales</taxon>
        <taxon>Glomerellaceae</taxon>
        <taxon>Colletotrichum</taxon>
        <taxon>Colletotrichum orchidearum species complex</taxon>
    </lineage>
</organism>
<dbReference type="Proteomes" id="UP000652219">
    <property type="component" value="Unassembled WGS sequence"/>
</dbReference>
<proteinExistence type="inferred from homology"/>
<dbReference type="Gene3D" id="3.40.50.150">
    <property type="entry name" value="Vaccinia Virus protein VP39"/>
    <property type="match status" value="1"/>
</dbReference>
<dbReference type="AlphaFoldDB" id="A0A8H6MMW3"/>
<feature type="region of interest" description="Disordered" evidence="2">
    <location>
        <begin position="1"/>
        <end position="29"/>
    </location>
</feature>
<comment type="similarity">
    <text evidence="1">Belongs to the methyltransferase superfamily. LaeA methyltransferase family.</text>
</comment>
<keyword evidence="3" id="KW-0489">Methyltransferase</keyword>
<dbReference type="InterPro" id="IPR029063">
    <property type="entry name" value="SAM-dependent_MTases_sf"/>
</dbReference>
<sequence>MANTSTTQASTPPASPPSTNAAATPTSPATALLTETREPQQLEADHGAYETKDGASIDERLSNYSASVTSSVVDYPVEYGRRYHAYRPGSYKFPNDEFEMDRLDLAHAMMVKAIGSKLYLAPLEKEKVRDILDIGTGTGIWAVEMGDIFHNAEIIGNDLSAIQPEWICCPGLRPTSKFEIDDVESPWMDKKYDYIMCRYMAASIKDWPKLVKNIFDHLNPGGWAEFQEMNSEYYSDDGTYTSSHATYKWNQTFVNACSAMGRDACPAPKIRTWVHDTGFENITAKRIKSPLGPWPKDPFFKDLGMINLCLTLDGLEAFSLKLFCDVLGREKDEVLVELAEVRSELKRGEFHASFDLHVVYGQKPLDSKSDE</sequence>
<dbReference type="Pfam" id="PF13489">
    <property type="entry name" value="Methyltransf_23"/>
    <property type="match status" value="1"/>
</dbReference>
<reference evidence="3 4" key="1">
    <citation type="journal article" date="2020" name="Phytopathology">
        <title>Genome Sequence Resources of Colletotrichum truncatum, C. plurivorum, C. musicola, and C. sojae: Four Species Pathogenic to Soybean (Glycine max).</title>
        <authorList>
            <person name="Rogerio F."/>
            <person name="Boufleur T.R."/>
            <person name="Ciampi-Guillardi M."/>
            <person name="Sukno S.A."/>
            <person name="Thon M.R."/>
            <person name="Massola Junior N.S."/>
            <person name="Baroncelli R."/>
        </authorList>
    </citation>
    <scope>NUCLEOTIDE SEQUENCE [LARGE SCALE GENOMIC DNA]</scope>
    <source>
        <strain evidence="3 4">LFN0009</strain>
    </source>
</reference>
<gene>
    <name evidence="3" type="ORF">CSOJ01_11438</name>
</gene>
<accession>A0A8H6MMW3</accession>
<dbReference type="GO" id="GO:0032259">
    <property type="term" value="P:methylation"/>
    <property type="evidence" value="ECO:0007669"/>
    <property type="project" value="UniProtKB-KW"/>
</dbReference>
<name>A0A8H6MMW3_9PEZI</name>
<comment type="caution">
    <text evidence="3">The sequence shown here is derived from an EMBL/GenBank/DDBJ whole genome shotgun (WGS) entry which is preliminary data.</text>
</comment>
<evidence type="ECO:0000256" key="1">
    <source>
        <dbReference type="ARBA" id="ARBA00038158"/>
    </source>
</evidence>
<protein>
    <submittedName>
        <fullName evidence="3">UMTA methyltransferase</fullName>
    </submittedName>
</protein>
<evidence type="ECO:0000313" key="4">
    <source>
        <dbReference type="Proteomes" id="UP000652219"/>
    </source>
</evidence>
<dbReference type="PANTHER" id="PTHR43591">
    <property type="entry name" value="METHYLTRANSFERASE"/>
    <property type="match status" value="1"/>
</dbReference>
<dbReference type="CDD" id="cd02440">
    <property type="entry name" value="AdoMet_MTases"/>
    <property type="match status" value="1"/>
</dbReference>
<keyword evidence="3" id="KW-0808">Transferase</keyword>
<dbReference type="GO" id="GO:0008168">
    <property type="term" value="F:methyltransferase activity"/>
    <property type="evidence" value="ECO:0007669"/>
    <property type="project" value="UniProtKB-KW"/>
</dbReference>
<keyword evidence="4" id="KW-1185">Reference proteome</keyword>
<dbReference type="PANTHER" id="PTHR43591:SF10">
    <property type="entry name" value="ABC TRANSMEMBRANE TYPE-1 DOMAIN-CONTAINING PROTEIN-RELATED"/>
    <property type="match status" value="1"/>
</dbReference>
<evidence type="ECO:0000256" key="2">
    <source>
        <dbReference type="SAM" id="MobiDB-lite"/>
    </source>
</evidence>
<evidence type="ECO:0000313" key="3">
    <source>
        <dbReference type="EMBL" id="KAF6802667.1"/>
    </source>
</evidence>
<dbReference type="EMBL" id="WIGN01000263">
    <property type="protein sequence ID" value="KAF6802667.1"/>
    <property type="molecule type" value="Genomic_DNA"/>
</dbReference>
<dbReference type="SUPFAM" id="SSF53335">
    <property type="entry name" value="S-adenosyl-L-methionine-dependent methyltransferases"/>
    <property type="match status" value="1"/>
</dbReference>